<protein>
    <submittedName>
        <fullName evidence="2">Uncharacterized protein</fullName>
    </submittedName>
</protein>
<keyword evidence="3" id="KW-1185">Reference proteome</keyword>
<comment type="caution">
    <text evidence="2">The sequence shown here is derived from an EMBL/GenBank/DDBJ whole genome shotgun (WGS) entry which is preliminary data.</text>
</comment>
<name>A0ABR7Q4V7_9FLAO</name>
<sequence>MSKLSFEALQQRADEVVSQELLNSISGGTENACHDDPPPPPPPADDGCQQCQQDVVTSQGTHTPLGTWLVHQIYH</sequence>
<dbReference type="Proteomes" id="UP000619238">
    <property type="component" value="Unassembled WGS sequence"/>
</dbReference>
<accession>A0ABR7Q4V7</accession>
<reference evidence="2 3" key="1">
    <citation type="submission" date="2020-07" db="EMBL/GenBank/DDBJ databases">
        <title>Description of Kordia aestuariivivens sp. nov., isolated from a tidal flat.</title>
        <authorList>
            <person name="Park S."/>
            <person name="Yoon J.-H."/>
        </authorList>
    </citation>
    <scope>NUCLEOTIDE SEQUENCE [LARGE SCALE GENOMIC DNA]</scope>
    <source>
        <strain evidence="2 3">YSTF-M3</strain>
    </source>
</reference>
<feature type="region of interest" description="Disordered" evidence="1">
    <location>
        <begin position="26"/>
        <end position="50"/>
    </location>
</feature>
<gene>
    <name evidence="2" type="ORF">H2O64_02595</name>
</gene>
<evidence type="ECO:0000313" key="2">
    <source>
        <dbReference type="EMBL" id="MBC8753543.1"/>
    </source>
</evidence>
<evidence type="ECO:0000313" key="3">
    <source>
        <dbReference type="Proteomes" id="UP000619238"/>
    </source>
</evidence>
<organism evidence="2 3">
    <name type="scientific">Kordia aestuariivivens</name>
    <dbReference type="NCBI Taxonomy" id="2759037"/>
    <lineage>
        <taxon>Bacteria</taxon>
        <taxon>Pseudomonadati</taxon>
        <taxon>Bacteroidota</taxon>
        <taxon>Flavobacteriia</taxon>
        <taxon>Flavobacteriales</taxon>
        <taxon>Flavobacteriaceae</taxon>
        <taxon>Kordia</taxon>
    </lineage>
</organism>
<dbReference type="EMBL" id="JACGWS010000001">
    <property type="protein sequence ID" value="MBC8753543.1"/>
    <property type="molecule type" value="Genomic_DNA"/>
</dbReference>
<dbReference type="RefSeq" id="WP_187560573.1">
    <property type="nucleotide sequence ID" value="NZ_JACGWS010000001.1"/>
</dbReference>
<evidence type="ECO:0000256" key="1">
    <source>
        <dbReference type="SAM" id="MobiDB-lite"/>
    </source>
</evidence>
<proteinExistence type="predicted"/>